<evidence type="ECO:0000256" key="1">
    <source>
        <dbReference type="ARBA" id="ARBA00004442"/>
    </source>
</evidence>
<feature type="chain" id="PRO_5020519050" evidence="4">
    <location>
        <begin position="24"/>
        <end position="215"/>
    </location>
</feature>
<dbReference type="InterPro" id="IPR006665">
    <property type="entry name" value="OmpA-like"/>
</dbReference>
<dbReference type="PANTHER" id="PTHR30329:SF21">
    <property type="entry name" value="LIPOPROTEIN YIAD-RELATED"/>
    <property type="match status" value="1"/>
</dbReference>
<dbReference type="Gene3D" id="3.30.1330.60">
    <property type="entry name" value="OmpA-like domain"/>
    <property type="match status" value="1"/>
</dbReference>
<evidence type="ECO:0000256" key="3">
    <source>
        <dbReference type="ARBA" id="ARBA00023237"/>
    </source>
</evidence>
<keyword evidence="4" id="KW-0732">Signal</keyword>
<evidence type="ECO:0000313" key="6">
    <source>
        <dbReference type="EMBL" id="TCK99967.1"/>
    </source>
</evidence>
<keyword evidence="7" id="KW-1185">Reference proteome</keyword>
<dbReference type="OrthoDB" id="9782229at2"/>
<feature type="signal peptide" evidence="4">
    <location>
        <begin position="1"/>
        <end position="23"/>
    </location>
</feature>
<comment type="caution">
    <text evidence="6">The sequence shown here is derived from an EMBL/GenBank/DDBJ whole genome shotgun (WGS) entry which is preliminary data.</text>
</comment>
<accession>A0A4R1N1N5</accession>
<gene>
    <name evidence="6" type="ORF">BXY66_3674</name>
</gene>
<proteinExistence type="predicted"/>
<feature type="domain" description="OmpA-like" evidence="5">
    <location>
        <begin position="109"/>
        <end position="204"/>
    </location>
</feature>
<evidence type="ECO:0000256" key="4">
    <source>
        <dbReference type="SAM" id="SignalP"/>
    </source>
</evidence>
<keyword evidence="3" id="KW-0998">Cell outer membrane</keyword>
<evidence type="ECO:0000313" key="7">
    <source>
        <dbReference type="Proteomes" id="UP000295673"/>
    </source>
</evidence>
<evidence type="ECO:0000256" key="2">
    <source>
        <dbReference type="ARBA" id="ARBA00023136"/>
    </source>
</evidence>
<evidence type="ECO:0000259" key="5">
    <source>
        <dbReference type="Pfam" id="PF00691"/>
    </source>
</evidence>
<dbReference type="PANTHER" id="PTHR30329">
    <property type="entry name" value="STATOR ELEMENT OF FLAGELLAR MOTOR COMPLEX"/>
    <property type="match status" value="1"/>
</dbReference>
<dbReference type="Proteomes" id="UP000295673">
    <property type="component" value="Unassembled WGS sequence"/>
</dbReference>
<dbReference type="InterPro" id="IPR006664">
    <property type="entry name" value="OMP_bac"/>
</dbReference>
<dbReference type="SUPFAM" id="SSF103088">
    <property type="entry name" value="OmpA-like"/>
    <property type="match status" value="1"/>
</dbReference>
<dbReference type="Pfam" id="PF00691">
    <property type="entry name" value="OmpA"/>
    <property type="match status" value="1"/>
</dbReference>
<reference evidence="6 7" key="1">
    <citation type="submission" date="2019-03" db="EMBL/GenBank/DDBJ databases">
        <title>Genomic Encyclopedia of Archaeal and Bacterial Type Strains, Phase II (KMG-II): from individual species to whole genera.</title>
        <authorList>
            <person name="Goeker M."/>
        </authorList>
    </citation>
    <scope>NUCLEOTIDE SEQUENCE [LARGE SCALE GENOMIC DNA]</scope>
    <source>
        <strain evidence="6 7">DSM 26433</strain>
    </source>
</reference>
<dbReference type="PRINTS" id="PR01021">
    <property type="entry name" value="OMPADOMAIN"/>
</dbReference>
<sequence>MKKITLTLCSVSLVALTACTDPAYVTSGDGNTTNKAASGAIIGGILGAGLSAATKNDPLIGAAVGAGAGALIGNSLAKQEAELRKQLDSDVRIENTGDRLILTMPQDILFDVDSATVSASLEDDLYKVASSLNDYPDTTVQVLGHTDNTGTAAHNQGLSQRRANAVADVLMTGGVPFGRIESIGRGEDQPIASNLDEAGRHQNRRVEIVILPNAA</sequence>
<dbReference type="InterPro" id="IPR050330">
    <property type="entry name" value="Bact_OuterMem_StrucFunc"/>
</dbReference>
<dbReference type="InterPro" id="IPR036737">
    <property type="entry name" value="OmpA-like_sf"/>
</dbReference>
<dbReference type="GO" id="GO:0009279">
    <property type="term" value="C:cell outer membrane"/>
    <property type="evidence" value="ECO:0007669"/>
    <property type="project" value="UniProtKB-SubCell"/>
</dbReference>
<organism evidence="6 7">
    <name type="scientific">Shimia isoporae</name>
    <dbReference type="NCBI Taxonomy" id="647720"/>
    <lineage>
        <taxon>Bacteria</taxon>
        <taxon>Pseudomonadati</taxon>
        <taxon>Pseudomonadota</taxon>
        <taxon>Alphaproteobacteria</taxon>
        <taxon>Rhodobacterales</taxon>
        <taxon>Roseobacteraceae</taxon>
    </lineage>
</organism>
<dbReference type="EMBL" id="SMGR01000004">
    <property type="protein sequence ID" value="TCK99967.1"/>
    <property type="molecule type" value="Genomic_DNA"/>
</dbReference>
<keyword evidence="2" id="KW-0472">Membrane</keyword>
<comment type="subcellular location">
    <subcellularLocation>
        <location evidence="1">Cell outer membrane</location>
    </subcellularLocation>
</comment>
<dbReference type="RefSeq" id="WP_132861787.1">
    <property type="nucleotide sequence ID" value="NZ_SMGR01000004.1"/>
</dbReference>
<protein>
    <submittedName>
        <fullName evidence="6">Outer membrane protein OmpA-like peptidoglycan-associated protein</fullName>
    </submittedName>
</protein>
<name>A0A4R1N1N5_9RHOB</name>
<dbReference type="AlphaFoldDB" id="A0A4R1N1N5"/>
<dbReference type="CDD" id="cd07185">
    <property type="entry name" value="OmpA_C-like"/>
    <property type="match status" value="1"/>
</dbReference>